<accession>A0A0B7C150</accession>
<feature type="non-terminal residue" evidence="2">
    <location>
        <position position="1"/>
    </location>
</feature>
<dbReference type="AlphaFoldDB" id="A0A0B7C150"/>
<name>A0A0B7C150_9EUPU</name>
<feature type="compositionally biased region" description="Basic and acidic residues" evidence="1">
    <location>
        <begin position="100"/>
        <end position="111"/>
    </location>
</feature>
<dbReference type="EMBL" id="HACG01051294">
    <property type="protein sequence ID" value="CEK98165.1"/>
    <property type="molecule type" value="Transcribed_RNA"/>
</dbReference>
<protein>
    <submittedName>
        <fullName evidence="2">Uncharacterized protein</fullName>
    </submittedName>
</protein>
<organism evidence="2">
    <name type="scientific">Arion vulgaris</name>
    <dbReference type="NCBI Taxonomy" id="1028688"/>
    <lineage>
        <taxon>Eukaryota</taxon>
        <taxon>Metazoa</taxon>
        <taxon>Spiralia</taxon>
        <taxon>Lophotrochozoa</taxon>
        <taxon>Mollusca</taxon>
        <taxon>Gastropoda</taxon>
        <taxon>Heterobranchia</taxon>
        <taxon>Euthyneura</taxon>
        <taxon>Panpulmonata</taxon>
        <taxon>Eupulmonata</taxon>
        <taxon>Stylommatophora</taxon>
        <taxon>Helicina</taxon>
        <taxon>Arionoidea</taxon>
        <taxon>Arionidae</taxon>
        <taxon>Arion</taxon>
    </lineage>
</organism>
<evidence type="ECO:0000313" key="2">
    <source>
        <dbReference type="EMBL" id="CEK98165.1"/>
    </source>
</evidence>
<feature type="non-terminal residue" evidence="2">
    <location>
        <position position="141"/>
    </location>
</feature>
<proteinExistence type="predicted"/>
<evidence type="ECO:0000256" key="1">
    <source>
        <dbReference type="SAM" id="MobiDB-lite"/>
    </source>
</evidence>
<feature type="compositionally biased region" description="Polar residues" evidence="1">
    <location>
        <begin position="112"/>
        <end position="128"/>
    </location>
</feature>
<gene>
    <name evidence="2" type="primary">ORF217982</name>
</gene>
<sequence length="141" mass="15868">EEDDLIEEDMNDDEHDVLDKIDDIKNNEEVTPEPGEICPDAKRIKLEENCENKNEELPSDLSVKCKPIETLLSEVMKKTGLNDIQTYSEAYKAALAESQENGKRKKEDQNKVDSTSKNGTDNSKTASIKSLKIGVKRELEA</sequence>
<reference evidence="2" key="1">
    <citation type="submission" date="2014-12" db="EMBL/GenBank/DDBJ databases">
        <title>Insight into the proteome of Arion vulgaris.</title>
        <authorList>
            <person name="Aradska J."/>
            <person name="Bulat T."/>
            <person name="Smidak R."/>
            <person name="Sarate P."/>
            <person name="Gangsoo J."/>
            <person name="Sialana F."/>
            <person name="Bilban M."/>
            <person name="Lubec G."/>
        </authorList>
    </citation>
    <scope>NUCLEOTIDE SEQUENCE</scope>
    <source>
        <tissue evidence="2">Skin</tissue>
    </source>
</reference>
<feature type="region of interest" description="Disordered" evidence="1">
    <location>
        <begin position="97"/>
        <end position="130"/>
    </location>
</feature>